<dbReference type="InterPro" id="IPR011257">
    <property type="entry name" value="DNA_glycosylase"/>
</dbReference>
<evidence type="ECO:0000313" key="1">
    <source>
        <dbReference type="EMBL" id="PWF26491.1"/>
    </source>
</evidence>
<evidence type="ECO:0000313" key="2">
    <source>
        <dbReference type="Proteomes" id="UP000245283"/>
    </source>
</evidence>
<keyword evidence="2" id="KW-1185">Reference proteome</keyword>
<gene>
    <name evidence="1" type="ORF">DD236_06460</name>
</gene>
<organism evidence="1 2">
    <name type="scientific">Ancrocorticia populi</name>
    <dbReference type="NCBI Taxonomy" id="2175228"/>
    <lineage>
        <taxon>Bacteria</taxon>
        <taxon>Bacillati</taxon>
        <taxon>Actinomycetota</taxon>
        <taxon>Actinomycetes</taxon>
        <taxon>Actinomycetales</taxon>
        <taxon>Actinomycetaceae</taxon>
        <taxon>Ancrocorticia</taxon>
    </lineage>
</organism>
<dbReference type="SUPFAM" id="SSF48150">
    <property type="entry name" value="DNA-glycosylase"/>
    <property type="match status" value="1"/>
</dbReference>
<dbReference type="Proteomes" id="UP000245283">
    <property type="component" value="Unassembled WGS sequence"/>
</dbReference>
<dbReference type="OrthoDB" id="9807664at2"/>
<dbReference type="GO" id="GO:0006284">
    <property type="term" value="P:base-excision repair"/>
    <property type="evidence" value="ECO:0007669"/>
    <property type="project" value="InterPro"/>
</dbReference>
<dbReference type="GO" id="GO:0008725">
    <property type="term" value="F:DNA-3-methyladenine glycosylase activity"/>
    <property type="evidence" value="ECO:0007669"/>
    <property type="project" value="InterPro"/>
</dbReference>
<dbReference type="EMBL" id="QETB01000003">
    <property type="protein sequence ID" value="PWF26491.1"/>
    <property type="molecule type" value="Genomic_DNA"/>
</dbReference>
<sequence length="186" mass="20484">MGRRMVMAEAPTWAANDPVMARYFHNEWGRPVHGEAGVFERLCLEVFQSGLSWLTILKKRKAFRAAFSGFDPEAVAAFEDLDVERLLSDAAIVRNRRKIEAAVTNAQATLGLRADGGFSALVWSYEADQKVVLDEQLQLPTRSVESTALAKDLKSRGFTFVGPTNMYALMCAIGIVDVRTALGLDG</sequence>
<name>A0A2V1K827_9ACTO</name>
<dbReference type="InterPro" id="IPR052891">
    <property type="entry name" value="DNA-3mA_glycosylase"/>
</dbReference>
<dbReference type="Gene3D" id="1.10.340.30">
    <property type="entry name" value="Hypothetical protein, domain 2"/>
    <property type="match status" value="1"/>
</dbReference>
<dbReference type="Pfam" id="PF03352">
    <property type="entry name" value="Adenine_glyco"/>
    <property type="match status" value="1"/>
</dbReference>
<dbReference type="AlphaFoldDB" id="A0A2V1K827"/>
<protein>
    <submittedName>
        <fullName evidence="1">3-methyladenine DNA glycosylase</fullName>
    </submittedName>
</protein>
<proteinExistence type="predicted"/>
<reference evidence="2" key="1">
    <citation type="submission" date="2018-05" db="EMBL/GenBank/DDBJ databases">
        <authorList>
            <person name="Li Y."/>
        </authorList>
    </citation>
    <scope>NUCLEOTIDE SEQUENCE [LARGE SCALE GENOMIC DNA]</scope>
    <source>
        <strain evidence="2">sk1b4</strain>
    </source>
</reference>
<comment type="caution">
    <text evidence="1">The sequence shown here is derived from an EMBL/GenBank/DDBJ whole genome shotgun (WGS) entry which is preliminary data.</text>
</comment>
<dbReference type="PANTHER" id="PTHR30037:SF4">
    <property type="entry name" value="DNA-3-METHYLADENINE GLYCOSYLASE I"/>
    <property type="match status" value="1"/>
</dbReference>
<accession>A0A2V1K827</accession>
<dbReference type="InterPro" id="IPR005019">
    <property type="entry name" value="Adenine_glyco"/>
</dbReference>
<dbReference type="PANTHER" id="PTHR30037">
    <property type="entry name" value="DNA-3-METHYLADENINE GLYCOSYLASE 1"/>
    <property type="match status" value="1"/>
</dbReference>